<dbReference type="Gene3D" id="1.10.287.1490">
    <property type="match status" value="1"/>
</dbReference>
<feature type="coiled-coil region" evidence="1">
    <location>
        <begin position="64"/>
        <end position="91"/>
    </location>
</feature>
<gene>
    <name evidence="2" type="ORF">IHE50_01855</name>
</gene>
<evidence type="ECO:0000313" key="3">
    <source>
        <dbReference type="Proteomes" id="UP000763484"/>
    </source>
</evidence>
<evidence type="ECO:0000256" key="1">
    <source>
        <dbReference type="SAM" id="Coils"/>
    </source>
</evidence>
<dbReference type="EMBL" id="JADFAQ010000024">
    <property type="protein sequence ID" value="MBE5728140.1"/>
    <property type="molecule type" value="Genomic_DNA"/>
</dbReference>
<comment type="caution">
    <text evidence="2">The sequence shown here is derived from an EMBL/GenBank/DDBJ whole genome shotgun (WGS) entry which is preliminary data.</text>
</comment>
<evidence type="ECO:0000313" key="2">
    <source>
        <dbReference type="EMBL" id="MBE5728140.1"/>
    </source>
</evidence>
<accession>A0A8T3UUH3</accession>
<dbReference type="AlphaFoldDB" id="A0A8T3UUH3"/>
<reference evidence="2 3" key="1">
    <citation type="submission" date="2020-09" db="EMBL/GenBank/DDBJ databases">
        <title>Genomic characterization of a novel Parvarchaeota family in acid mine drainage sediments.</title>
        <authorList>
            <person name="Luo Z.-H."/>
        </authorList>
    </citation>
    <scope>NUCLEOTIDE SEQUENCE [LARGE SCALE GENOMIC DNA]</scope>
    <source>
        <strain evidence="2">TL1-5_bins.178</strain>
    </source>
</reference>
<protein>
    <submittedName>
        <fullName evidence="2">Uncharacterized protein</fullName>
    </submittedName>
</protein>
<proteinExistence type="predicted"/>
<name>A0A8T3UUH3_9ARCH</name>
<keyword evidence="1" id="KW-0175">Coiled coil</keyword>
<dbReference type="Proteomes" id="UP000763484">
    <property type="component" value="Unassembled WGS sequence"/>
</dbReference>
<sequence length="494" mass="52653">MDEVMFNTKLFLSVVLVAVVLVSAVSYYAVHSKYVVSANESNIAKLQAIAQQYNKTAWSMNQTIASLQSQINNLSSQLNNANAKEATFQKEASSKATNISTYQGTINLLKSEYGNLTGLYTSALNTISAKDAAIGGLSGTISNLKLNISNMNTTINSMNSSINSLDQNLSVLKSKYDNLTKTYYLTDFVPNKFTNLSSSFNGDISKVGSLNSVSWNGSYLFIGGGATSASKPIAGLYNPQSNKFINITPDFSKYVGYNITSSASNGSIFMMTVTDPSPPSYNTTLLEYSNSKLVNATSRNKSAFGTDFIPTGMAYGDGEYLIVGYFPPSKTSTTGLFSYLISNKSVINLTSKVPTKNGEFLGVSYNGSQFAILYAPPTSPTSTNALVMYNSATKGFNNYTLSGTTAGQNGGIAWDGANFLVVTANAKPAPPANTPEFTSGLFNPITHLYAQINSTLMGTPNSAAWNGTSFFICGFLSSTGRGASSTSPLLYAYN</sequence>
<organism evidence="2 3">
    <name type="scientific">Candidatus Acidifodinimicrobium mancum</name>
    <dbReference type="NCBI Taxonomy" id="2898728"/>
    <lineage>
        <taxon>Archaea</taxon>
        <taxon>Candidatus Parvarchaeota</taxon>
        <taxon>Candidatus Acidifodinimicrobiaceae</taxon>
        <taxon>Candidatus Acidifodinimicrobium</taxon>
    </lineage>
</organism>